<name>A0ABR2VPM0_9FUNG</name>
<proteinExistence type="predicted"/>
<gene>
    <name evidence="2" type="ORF">K7432_014461</name>
</gene>
<feature type="chain" id="PRO_5046655698" evidence="1">
    <location>
        <begin position="38"/>
        <end position="158"/>
    </location>
</feature>
<dbReference type="Proteomes" id="UP001479436">
    <property type="component" value="Unassembled WGS sequence"/>
</dbReference>
<evidence type="ECO:0000256" key="1">
    <source>
        <dbReference type="SAM" id="SignalP"/>
    </source>
</evidence>
<comment type="caution">
    <text evidence="2">The sequence shown here is derived from an EMBL/GenBank/DDBJ whole genome shotgun (WGS) entry which is preliminary data.</text>
</comment>
<evidence type="ECO:0000313" key="3">
    <source>
        <dbReference type="Proteomes" id="UP001479436"/>
    </source>
</evidence>
<keyword evidence="3" id="KW-1185">Reference proteome</keyword>
<reference evidence="2 3" key="1">
    <citation type="submission" date="2023-04" db="EMBL/GenBank/DDBJ databases">
        <title>Genome of Basidiobolus ranarum AG-B5.</title>
        <authorList>
            <person name="Stajich J.E."/>
            <person name="Carter-House D."/>
            <person name="Gryganskyi A."/>
        </authorList>
    </citation>
    <scope>NUCLEOTIDE SEQUENCE [LARGE SCALE GENOMIC DNA]</scope>
    <source>
        <strain evidence="2 3">AG-B5</strain>
    </source>
</reference>
<sequence length="158" mass="17542">MSAARALNSAPHTYLPLLCLALLPLLILASCYQPSQGYLMVSRADAEFATKSDLQFLLTNSTSFDSAALPPKANPFRSIHTHAIDQGLIQLRLLKGREASKSLDYYLSKRKNSPQVNEHLVNWLSSFLPTKQTQGIMFSAAKYCGIAMFLVVIKEAFY</sequence>
<organism evidence="2 3">
    <name type="scientific">Basidiobolus ranarum</name>
    <dbReference type="NCBI Taxonomy" id="34480"/>
    <lineage>
        <taxon>Eukaryota</taxon>
        <taxon>Fungi</taxon>
        <taxon>Fungi incertae sedis</taxon>
        <taxon>Zoopagomycota</taxon>
        <taxon>Entomophthoromycotina</taxon>
        <taxon>Basidiobolomycetes</taxon>
        <taxon>Basidiobolales</taxon>
        <taxon>Basidiobolaceae</taxon>
        <taxon>Basidiobolus</taxon>
    </lineage>
</organism>
<protein>
    <submittedName>
        <fullName evidence="2">Uncharacterized protein</fullName>
    </submittedName>
</protein>
<feature type="signal peptide" evidence="1">
    <location>
        <begin position="1"/>
        <end position="37"/>
    </location>
</feature>
<accession>A0ABR2VPM0</accession>
<dbReference type="PROSITE" id="PS51257">
    <property type="entry name" value="PROKAR_LIPOPROTEIN"/>
    <property type="match status" value="1"/>
</dbReference>
<evidence type="ECO:0000313" key="2">
    <source>
        <dbReference type="EMBL" id="KAK9688269.1"/>
    </source>
</evidence>
<keyword evidence="1" id="KW-0732">Signal</keyword>
<dbReference type="EMBL" id="JASJQH010008522">
    <property type="protein sequence ID" value="KAK9688269.1"/>
    <property type="molecule type" value="Genomic_DNA"/>
</dbReference>